<evidence type="ECO:0000313" key="1">
    <source>
        <dbReference type="EMBL" id="OJG93549.1"/>
    </source>
</evidence>
<sequence length="37" mass="4602">MVFVFIFIYYQNMTDFLKNKEKNLGLMVEIYLKLKEH</sequence>
<gene>
    <name evidence="1" type="ORF">RV15_GL000151</name>
</gene>
<organism evidence="1 2">
    <name type="scientific">Enterococcus silesiacus</name>
    <dbReference type="NCBI Taxonomy" id="332949"/>
    <lineage>
        <taxon>Bacteria</taxon>
        <taxon>Bacillati</taxon>
        <taxon>Bacillota</taxon>
        <taxon>Bacilli</taxon>
        <taxon>Lactobacillales</taxon>
        <taxon>Enterococcaceae</taxon>
        <taxon>Enterococcus</taxon>
    </lineage>
</organism>
<evidence type="ECO:0000313" key="2">
    <source>
        <dbReference type="Proteomes" id="UP000183039"/>
    </source>
</evidence>
<name>A0AA91GNN7_9ENTE</name>
<reference evidence="1 2" key="1">
    <citation type="submission" date="2014-12" db="EMBL/GenBank/DDBJ databases">
        <title>Draft genome sequences of 29 type strains of Enterococci.</title>
        <authorList>
            <person name="Zhong Z."/>
            <person name="Sun Z."/>
            <person name="Liu W."/>
            <person name="Zhang W."/>
            <person name="Zhang H."/>
        </authorList>
    </citation>
    <scope>NUCLEOTIDE SEQUENCE [LARGE SCALE GENOMIC DNA]</scope>
    <source>
        <strain evidence="1 2">DSM 22801</strain>
    </source>
</reference>
<dbReference type="AlphaFoldDB" id="A0AA91GNN7"/>
<dbReference type="EMBL" id="JXLC01000001">
    <property type="protein sequence ID" value="OJG93549.1"/>
    <property type="molecule type" value="Genomic_DNA"/>
</dbReference>
<proteinExistence type="predicted"/>
<accession>A0AA91GNN7</accession>
<protein>
    <submittedName>
        <fullName evidence="1">Uncharacterized protein</fullName>
    </submittedName>
</protein>
<comment type="caution">
    <text evidence="1">The sequence shown here is derived from an EMBL/GenBank/DDBJ whole genome shotgun (WGS) entry which is preliminary data.</text>
</comment>
<dbReference type="Proteomes" id="UP000183039">
    <property type="component" value="Unassembled WGS sequence"/>
</dbReference>